<evidence type="ECO:0000313" key="5">
    <source>
        <dbReference type="EMBL" id="KAG9066941.1"/>
    </source>
</evidence>
<organism evidence="5 6">
    <name type="scientific">Linnemannia hyalina</name>
    <dbReference type="NCBI Taxonomy" id="64524"/>
    <lineage>
        <taxon>Eukaryota</taxon>
        <taxon>Fungi</taxon>
        <taxon>Fungi incertae sedis</taxon>
        <taxon>Mucoromycota</taxon>
        <taxon>Mortierellomycotina</taxon>
        <taxon>Mortierellomycetes</taxon>
        <taxon>Mortierellales</taxon>
        <taxon>Mortierellaceae</taxon>
        <taxon>Linnemannia</taxon>
    </lineage>
</organism>
<proteinExistence type="predicted"/>
<dbReference type="OrthoDB" id="10251809at2759"/>
<protein>
    <recommendedName>
        <fullName evidence="7">Galactose oxidase</fullName>
    </recommendedName>
</protein>
<evidence type="ECO:0000256" key="2">
    <source>
        <dbReference type="ARBA" id="ARBA00022737"/>
    </source>
</evidence>
<dbReference type="EMBL" id="JAHRHY010000009">
    <property type="protein sequence ID" value="KAG9066941.1"/>
    <property type="molecule type" value="Genomic_DNA"/>
</dbReference>
<keyword evidence="6" id="KW-1185">Reference proteome</keyword>
<dbReference type="Gene3D" id="2.120.10.80">
    <property type="entry name" value="Kelch-type beta propeller"/>
    <property type="match status" value="1"/>
</dbReference>
<evidence type="ECO:0008006" key="7">
    <source>
        <dbReference type="Google" id="ProtNLM"/>
    </source>
</evidence>
<keyword evidence="2" id="KW-0677">Repeat</keyword>
<sequence>MGGFYNTPKVGNLLTVFDPKTAAVMQRIEATDANNMTGGSAVWSTRRKTLLLFEGSRAVGTGEVKGIVQTAVREYDTTVADDGSKVILFGGAADANVILNTIHILDVDSAQWTQGQPAPAARTQMACAYHSELFIAFGGTSNQTAGLYSNQPIVYDVSKNQWVEYYSPSTNSTGAGIGAGIGAGEGGSTESSQKSNMGLIIGASVGVAVVCAVVLGYMMQKRRRVRKAVERDARTAALLSNGEDRYSDRRQTIHKKVAEAINNNSNSNDNNRVMAAAEHYAAKQTVGEPQALGSVEMGLQQSDRVPRSPHSNPDKKDESKTLLGGSTVGRDGDGSFTAAASAGKAISFVKRESPSSISPTSARRSPHTAIGAVYSNSRLEDVVVPTAK</sequence>
<dbReference type="PANTHER" id="PTHR46093:SF18">
    <property type="entry name" value="FIBRONECTIN TYPE-III DOMAIN-CONTAINING PROTEIN"/>
    <property type="match status" value="1"/>
</dbReference>
<reference evidence="5" key="1">
    <citation type="submission" date="2021-06" db="EMBL/GenBank/DDBJ databases">
        <title>Genome Sequence of Mortierella hyaline Strain SCG-10, a Cold-Adapted, Nitrate-Reducing Fungus Isolated from Soil in Minnesota, USA.</title>
        <authorList>
            <person name="Aldossari N."/>
        </authorList>
    </citation>
    <scope>NUCLEOTIDE SEQUENCE</scope>
    <source>
        <strain evidence="5">SCG-10</strain>
    </source>
</reference>
<keyword evidence="1" id="KW-0880">Kelch repeat</keyword>
<evidence type="ECO:0000313" key="6">
    <source>
        <dbReference type="Proteomes" id="UP000707451"/>
    </source>
</evidence>
<dbReference type="AlphaFoldDB" id="A0A9P8BTD6"/>
<dbReference type="PANTHER" id="PTHR46093">
    <property type="entry name" value="ACYL-COA-BINDING DOMAIN-CONTAINING PROTEIN 5"/>
    <property type="match status" value="1"/>
</dbReference>
<dbReference type="SUPFAM" id="SSF50965">
    <property type="entry name" value="Galactose oxidase, central domain"/>
    <property type="match status" value="1"/>
</dbReference>
<evidence type="ECO:0000256" key="4">
    <source>
        <dbReference type="SAM" id="Phobius"/>
    </source>
</evidence>
<name>A0A9P8BTD6_9FUNG</name>
<comment type="caution">
    <text evidence="5">The sequence shown here is derived from an EMBL/GenBank/DDBJ whole genome shotgun (WGS) entry which is preliminary data.</text>
</comment>
<gene>
    <name evidence="5" type="ORF">KI688_012853</name>
</gene>
<dbReference type="Proteomes" id="UP000707451">
    <property type="component" value="Unassembled WGS sequence"/>
</dbReference>
<evidence type="ECO:0000256" key="1">
    <source>
        <dbReference type="ARBA" id="ARBA00022441"/>
    </source>
</evidence>
<evidence type="ECO:0000256" key="3">
    <source>
        <dbReference type="SAM" id="MobiDB-lite"/>
    </source>
</evidence>
<feature type="transmembrane region" description="Helical" evidence="4">
    <location>
        <begin position="197"/>
        <end position="218"/>
    </location>
</feature>
<accession>A0A9P8BTD6</accession>
<keyword evidence="4" id="KW-1133">Transmembrane helix</keyword>
<keyword evidence="4" id="KW-0812">Transmembrane</keyword>
<dbReference type="InterPro" id="IPR015915">
    <property type="entry name" value="Kelch-typ_b-propeller"/>
</dbReference>
<keyword evidence="4" id="KW-0472">Membrane</keyword>
<dbReference type="InterPro" id="IPR011043">
    <property type="entry name" value="Gal_Oxase/kelch_b-propeller"/>
</dbReference>
<feature type="compositionally biased region" description="Polar residues" evidence="3">
    <location>
        <begin position="354"/>
        <end position="363"/>
    </location>
</feature>
<feature type="region of interest" description="Disordered" evidence="3">
    <location>
        <begin position="300"/>
        <end position="369"/>
    </location>
</feature>